<comment type="caution">
    <text evidence="2">The sequence shown here is derived from an EMBL/GenBank/DDBJ whole genome shotgun (WGS) entry which is preliminary data.</text>
</comment>
<gene>
    <name evidence="2" type="ORF">I540_0659</name>
</gene>
<feature type="region of interest" description="Disordered" evidence="1">
    <location>
        <begin position="1"/>
        <end position="33"/>
    </location>
</feature>
<proteinExistence type="predicted"/>
<organism evidence="2 3">
    <name type="scientific">Mycobacteroides abscessus subsp. bolletii 1513</name>
    <dbReference type="NCBI Taxonomy" id="1299321"/>
    <lineage>
        <taxon>Bacteria</taxon>
        <taxon>Bacillati</taxon>
        <taxon>Actinomycetota</taxon>
        <taxon>Actinomycetes</taxon>
        <taxon>Mycobacteriales</taxon>
        <taxon>Mycobacteriaceae</taxon>
        <taxon>Mycobacteroides</taxon>
        <taxon>Mycobacteroides abscessus</taxon>
    </lineage>
</organism>
<evidence type="ECO:0000313" key="3">
    <source>
        <dbReference type="Proteomes" id="UP000023351"/>
    </source>
</evidence>
<dbReference type="AlphaFoldDB" id="X8DZW5"/>
<evidence type="ECO:0000313" key="2">
    <source>
        <dbReference type="EMBL" id="EUA73894.1"/>
    </source>
</evidence>
<dbReference type="PATRIC" id="fig|1299321.3.peg.628"/>
<dbReference type="Proteomes" id="UP000023351">
    <property type="component" value="Unassembled WGS sequence"/>
</dbReference>
<evidence type="ECO:0000256" key="1">
    <source>
        <dbReference type="SAM" id="MobiDB-lite"/>
    </source>
</evidence>
<sequence length="54" mass="6138">MPRPRTRIDSGSVSPRQPYVRPGWRPHGKQPSQPVGWECCDAMLRVCCGPDHDH</sequence>
<accession>X8DZW5</accession>
<name>X8DZW5_9MYCO</name>
<protein>
    <submittedName>
        <fullName evidence="2">Uncharacterized protein</fullName>
    </submittedName>
</protein>
<reference evidence="2 3" key="1">
    <citation type="submission" date="2013-12" db="EMBL/GenBank/DDBJ databases">
        <authorList>
            <person name="Zelazny A."/>
            <person name="Olivier K."/>
            <person name="Holland S."/>
            <person name="Lenaerts A."/>
            <person name="Ordway D."/>
            <person name="DeGroote M.A."/>
            <person name="Parker T."/>
            <person name="Sizemore C."/>
            <person name="Tallon L.J."/>
            <person name="Sadzewicz L.K."/>
            <person name="Sengamalay N."/>
            <person name="Fraser C.M."/>
            <person name="Hine E."/>
            <person name="Shefchek K.A."/>
            <person name="Das S.P."/>
            <person name="Tettelin H."/>
        </authorList>
    </citation>
    <scope>NUCLEOTIDE SEQUENCE [LARGE SCALE GENOMIC DNA]</scope>
    <source>
        <strain evidence="2 3">1513</strain>
    </source>
</reference>
<dbReference type="EMBL" id="JAOJ01000001">
    <property type="protein sequence ID" value="EUA73894.1"/>
    <property type="molecule type" value="Genomic_DNA"/>
</dbReference>